<dbReference type="Proteomes" id="UP000578449">
    <property type="component" value="Unassembled WGS sequence"/>
</dbReference>
<proteinExistence type="predicted"/>
<organism evidence="1 2">
    <name type="scientific">Thermocatellispora tengchongensis</name>
    <dbReference type="NCBI Taxonomy" id="1073253"/>
    <lineage>
        <taxon>Bacteria</taxon>
        <taxon>Bacillati</taxon>
        <taxon>Actinomycetota</taxon>
        <taxon>Actinomycetes</taxon>
        <taxon>Streptosporangiales</taxon>
        <taxon>Streptosporangiaceae</taxon>
        <taxon>Thermocatellispora</taxon>
    </lineage>
</organism>
<dbReference type="EMBL" id="JACHGN010000030">
    <property type="protein sequence ID" value="MBB5139580.1"/>
    <property type="molecule type" value="Genomic_DNA"/>
</dbReference>
<name>A0A840PPD6_9ACTN</name>
<protein>
    <submittedName>
        <fullName evidence="1">Uncharacterized protein</fullName>
    </submittedName>
</protein>
<gene>
    <name evidence="1" type="ORF">HNP84_009343</name>
</gene>
<reference evidence="1 2" key="1">
    <citation type="submission" date="2020-08" db="EMBL/GenBank/DDBJ databases">
        <title>Genomic Encyclopedia of Type Strains, Phase IV (KMG-IV): sequencing the most valuable type-strain genomes for metagenomic binning, comparative biology and taxonomic classification.</title>
        <authorList>
            <person name="Goeker M."/>
        </authorList>
    </citation>
    <scope>NUCLEOTIDE SEQUENCE [LARGE SCALE GENOMIC DNA]</scope>
    <source>
        <strain evidence="1 2">DSM 45615</strain>
    </source>
</reference>
<sequence length="70" mass="7536">MALLHSHSRLHMYSSVLVGLTGRVERLMHDGQFALVSLCAAEHDIQILDGARRLVLHVEGPEGSCSSAVG</sequence>
<dbReference type="RefSeq" id="WP_185056393.1">
    <property type="nucleotide sequence ID" value="NZ_BAABIX010000032.1"/>
</dbReference>
<accession>A0A840PPD6</accession>
<evidence type="ECO:0000313" key="1">
    <source>
        <dbReference type="EMBL" id="MBB5139580.1"/>
    </source>
</evidence>
<dbReference type="AlphaFoldDB" id="A0A840PPD6"/>
<keyword evidence="2" id="KW-1185">Reference proteome</keyword>
<comment type="caution">
    <text evidence="1">The sequence shown here is derived from an EMBL/GenBank/DDBJ whole genome shotgun (WGS) entry which is preliminary data.</text>
</comment>
<evidence type="ECO:0000313" key="2">
    <source>
        <dbReference type="Proteomes" id="UP000578449"/>
    </source>
</evidence>